<dbReference type="Gene3D" id="1.25.40.10">
    <property type="entry name" value="Tetratricopeptide repeat domain"/>
    <property type="match status" value="2"/>
</dbReference>
<accession>A0A2S2E1L4</accession>
<dbReference type="InterPro" id="IPR011990">
    <property type="entry name" value="TPR-like_helical_dom_sf"/>
</dbReference>
<protein>
    <recommendedName>
        <fullName evidence="3">Sel1 repeat family protein</fullName>
    </recommendedName>
</protein>
<dbReference type="OrthoDB" id="6313889at2"/>
<evidence type="ECO:0008006" key="3">
    <source>
        <dbReference type="Google" id="ProtNLM"/>
    </source>
</evidence>
<evidence type="ECO:0000313" key="2">
    <source>
        <dbReference type="Proteomes" id="UP000245728"/>
    </source>
</evidence>
<dbReference type="SUPFAM" id="SSF81901">
    <property type="entry name" value="HCP-like"/>
    <property type="match status" value="1"/>
</dbReference>
<sequence length="496" mass="55841">MLGWLLSVVKLVIIVGLCVGIAYSTSHYAPQVLYEHRQQPMPTQLFVVARKGSETALEALTEYGTAQSADYWLKLAGGMGDSEAYYQLASRETQPEPHRRWLARAAHEGHARAQYDLAMLSRSTQKQLQWLQQSADQRYVPAIKTLAQWHLLHEAFDTAQPLLEQAAPQDGESGFTLARLLWAQNKQQQAIHWLKRSAELGYALSQRYLALIEKHWQQPINVAQAPAECPMRIQPVATSLTSAYRIQSLLEQFSEDARLASLPMCTLPMVWLEDNALSCSENWQGSGRLGCDEAKLASRLKPLQQQLTHVLVMAEEGKANVHNGVMYLDVADSYSVFVHELAHFVGFVDEYPLADQTAEQVCQASLGAPNVLIQQASESAGMNIPEDWRKAQSDWSLSPARTCDNHDYQAYKLTSRMTFMEFHDIERIPPIYLELWRERLETGQDVIPAYVNFAQALQQKRQWLAADSWWQLAMAFDGNGQSEPAPASEEAASAPE</sequence>
<reference evidence="1 2" key="1">
    <citation type="submission" date="2018-05" db="EMBL/GenBank/DDBJ databases">
        <title>Salinimonas sp. HMF8227 Genome sequencing and assembly.</title>
        <authorList>
            <person name="Kang H."/>
            <person name="Kang J."/>
            <person name="Cha I."/>
            <person name="Kim H."/>
            <person name="Joh K."/>
        </authorList>
    </citation>
    <scope>NUCLEOTIDE SEQUENCE [LARGE SCALE GENOMIC DNA]</scope>
    <source>
        <strain evidence="1 2">HMF8227</strain>
    </source>
</reference>
<dbReference type="EMBL" id="CP029347">
    <property type="protein sequence ID" value="AWL11526.1"/>
    <property type="molecule type" value="Genomic_DNA"/>
</dbReference>
<keyword evidence="2" id="KW-1185">Reference proteome</keyword>
<dbReference type="Proteomes" id="UP000245728">
    <property type="component" value="Chromosome"/>
</dbReference>
<evidence type="ECO:0000313" key="1">
    <source>
        <dbReference type="EMBL" id="AWL11526.1"/>
    </source>
</evidence>
<name>A0A2S2E1L4_9ALTE</name>
<proteinExistence type="predicted"/>
<gene>
    <name evidence="1" type="ORF">HMF8227_01038</name>
</gene>
<dbReference type="RefSeq" id="WP_109339161.1">
    <property type="nucleotide sequence ID" value="NZ_CP029347.1"/>
</dbReference>
<dbReference type="KEGG" id="salh:HMF8227_01038"/>
<organism evidence="1 2">
    <name type="scientific">Saliniradius amylolyticus</name>
    <dbReference type="NCBI Taxonomy" id="2183582"/>
    <lineage>
        <taxon>Bacteria</taxon>
        <taxon>Pseudomonadati</taxon>
        <taxon>Pseudomonadota</taxon>
        <taxon>Gammaproteobacteria</taxon>
        <taxon>Alteromonadales</taxon>
        <taxon>Alteromonadaceae</taxon>
        <taxon>Saliniradius</taxon>
    </lineage>
</organism>
<dbReference type="AlphaFoldDB" id="A0A2S2E1L4"/>